<dbReference type="OrthoDB" id="8117292at2"/>
<keyword evidence="4" id="KW-1185">Reference proteome</keyword>
<evidence type="ECO:0000259" key="2">
    <source>
        <dbReference type="Pfam" id="PF08327"/>
    </source>
</evidence>
<evidence type="ECO:0000256" key="1">
    <source>
        <dbReference type="ARBA" id="ARBA00006817"/>
    </source>
</evidence>
<dbReference type="InterPro" id="IPR023393">
    <property type="entry name" value="START-like_dom_sf"/>
</dbReference>
<dbReference type="InterPro" id="IPR013538">
    <property type="entry name" value="ASHA1/2-like_C"/>
</dbReference>
<dbReference type="STRING" id="370764.SAMN04489810_3338"/>
<evidence type="ECO:0000313" key="3">
    <source>
        <dbReference type="EMBL" id="SDH56641.1"/>
    </source>
</evidence>
<proteinExistence type="inferred from homology"/>
<protein>
    <submittedName>
        <fullName evidence="3">Uncharacterized conserved protein YndB, AHSA1/START domain</fullName>
    </submittedName>
</protein>
<dbReference type="RefSeq" id="WP_091492557.1">
    <property type="nucleotide sequence ID" value="NZ_LT629692.1"/>
</dbReference>
<dbReference type="AlphaFoldDB" id="A0A1G8DG87"/>
<comment type="similarity">
    <text evidence="1">Belongs to the AHA1 family.</text>
</comment>
<sequence>MSAQVLLGQLREENGLGVVRVEDVYATGIDDLWDAITDPERLAHWIAEVDGDLRVGGEFRATFTSGWTGTGVVEVCAAPRLLRVRTQRPGEPATVMEAQLSPDGAGTRLIIEERGLPLAEYADHGAGWQAHAEDLHAHVNGTEPTDWVQRWRELSSAYFALAGR</sequence>
<gene>
    <name evidence="3" type="ORF">SAMN04489810_3338</name>
</gene>
<feature type="domain" description="Activator of Hsp90 ATPase homologue 1/2-like C-terminal" evidence="2">
    <location>
        <begin position="29"/>
        <end position="139"/>
    </location>
</feature>
<accession>A0A1G8DG87</accession>
<name>A0A1G8DG87_9MICO</name>
<dbReference type="Proteomes" id="UP000199009">
    <property type="component" value="Chromosome I"/>
</dbReference>
<dbReference type="EMBL" id="LT629692">
    <property type="protein sequence ID" value="SDH56641.1"/>
    <property type="molecule type" value="Genomic_DNA"/>
</dbReference>
<dbReference type="Pfam" id="PF08327">
    <property type="entry name" value="AHSA1"/>
    <property type="match status" value="1"/>
</dbReference>
<evidence type="ECO:0000313" key="4">
    <source>
        <dbReference type="Proteomes" id="UP000199009"/>
    </source>
</evidence>
<reference evidence="3 4" key="1">
    <citation type="submission" date="2016-10" db="EMBL/GenBank/DDBJ databases">
        <authorList>
            <person name="de Groot N.N."/>
        </authorList>
    </citation>
    <scope>NUCLEOTIDE SEQUENCE [LARGE SCALE GENOMIC DNA]</scope>
    <source>
        <strain evidence="3 4">DSM 23142</strain>
    </source>
</reference>
<dbReference type="CDD" id="cd08899">
    <property type="entry name" value="SRPBCC_CalC_Aha1-like_6"/>
    <property type="match status" value="1"/>
</dbReference>
<organism evidence="3 4">
    <name type="scientific">Microbacterium pygmaeum</name>
    <dbReference type="NCBI Taxonomy" id="370764"/>
    <lineage>
        <taxon>Bacteria</taxon>
        <taxon>Bacillati</taxon>
        <taxon>Actinomycetota</taxon>
        <taxon>Actinomycetes</taxon>
        <taxon>Micrococcales</taxon>
        <taxon>Microbacteriaceae</taxon>
        <taxon>Microbacterium</taxon>
    </lineage>
</organism>
<dbReference type="Gene3D" id="3.30.530.20">
    <property type="match status" value="1"/>
</dbReference>
<dbReference type="SUPFAM" id="SSF55961">
    <property type="entry name" value="Bet v1-like"/>
    <property type="match status" value="1"/>
</dbReference>